<dbReference type="Gene3D" id="2.70.70.10">
    <property type="entry name" value="Glucose Permease (Domain IIA)"/>
    <property type="match status" value="1"/>
</dbReference>
<accession>Q312B1</accession>
<gene>
    <name evidence="4" type="ordered locus">Dde_1436</name>
</gene>
<dbReference type="InterPro" id="IPR011055">
    <property type="entry name" value="Dup_hybrid_motif"/>
</dbReference>
<evidence type="ECO:0000313" key="4">
    <source>
        <dbReference type="EMBL" id="ABB38235.1"/>
    </source>
</evidence>
<dbReference type="SUPFAM" id="SSF51261">
    <property type="entry name" value="Duplicated hybrid motif"/>
    <property type="match status" value="1"/>
</dbReference>
<feature type="coiled-coil region" evidence="1">
    <location>
        <begin position="25"/>
        <end position="101"/>
    </location>
</feature>
<evidence type="ECO:0000259" key="3">
    <source>
        <dbReference type="Pfam" id="PF01551"/>
    </source>
</evidence>
<dbReference type="PANTHER" id="PTHR21666:SF270">
    <property type="entry name" value="MUREIN HYDROLASE ACTIVATOR ENVC"/>
    <property type="match status" value="1"/>
</dbReference>
<proteinExistence type="predicted"/>
<keyword evidence="2" id="KW-0732">Signal</keyword>
<dbReference type="PANTHER" id="PTHR21666">
    <property type="entry name" value="PEPTIDASE-RELATED"/>
    <property type="match status" value="1"/>
</dbReference>
<dbReference type="InterPro" id="IPR016047">
    <property type="entry name" value="M23ase_b-sheet_dom"/>
</dbReference>
<reference evidence="4 5" key="1">
    <citation type="journal article" date="2011" name="J. Bacteriol.">
        <title>Complete genome sequence and updated annotation of Desulfovibrio alaskensis G20.</title>
        <authorList>
            <person name="Hauser L.J."/>
            <person name="Land M.L."/>
            <person name="Brown S.D."/>
            <person name="Larimer F."/>
            <person name="Keller K.L."/>
            <person name="Rapp-Giles B.J."/>
            <person name="Price M.N."/>
            <person name="Lin M."/>
            <person name="Bruce D.C."/>
            <person name="Detter J.C."/>
            <person name="Tapia R."/>
            <person name="Han C.S."/>
            <person name="Goodwin L.A."/>
            <person name="Cheng J.F."/>
            <person name="Pitluck S."/>
            <person name="Copeland A."/>
            <person name="Lucas S."/>
            <person name="Nolan M."/>
            <person name="Lapidus A.L."/>
            <person name="Palumbo A.V."/>
            <person name="Wall J.D."/>
        </authorList>
    </citation>
    <scope>NUCLEOTIDE SEQUENCE [LARGE SCALE GENOMIC DNA]</scope>
    <source>
        <strain evidence="5">ATCC BAA 1058 / DSM 17464 / G20</strain>
    </source>
</reference>
<dbReference type="InterPro" id="IPR050570">
    <property type="entry name" value="Cell_wall_metabolism_enzyme"/>
</dbReference>
<dbReference type="AlphaFoldDB" id="Q312B1"/>
<dbReference type="RefSeq" id="WP_011367404.1">
    <property type="nucleotide sequence ID" value="NC_007519.1"/>
</dbReference>
<dbReference type="eggNOG" id="COG4942">
    <property type="taxonomic scope" value="Bacteria"/>
</dbReference>
<dbReference type="EMBL" id="CP000112">
    <property type="protein sequence ID" value="ABB38235.1"/>
    <property type="molecule type" value="Genomic_DNA"/>
</dbReference>
<dbReference type="HOGENOM" id="CLU_029425_4_0_7"/>
<dbReference type="CDD" id="cd12797">
    <property type="entry name" value="M23_peptidase"/>
    <property type="match status" value="1"/>
</dbReference>
<dbReference type="STRING" id="207559.Dde_1436"/>
<evidence type="ECO:0000256" key="1">
    <source>
        <dbReference type="SAM" id="Coils"/>
    </source>
</evidence>
<feature type="signal peptide" evidence="2">
    <location>
        <begin position="1"/>
        <end position="25"/>
    </location>
</feature>
<name>Q312B1_OLEA2</name>
<keyword evidence="5" id="KW-1185">Reference proteome</keyword>
<protein>
    <submittedName>
        <fullName evidence="4">Peptidase M23</fullName>
    </submittedName>
</protein>
<feature type="domain" description="M23ase beta-sheet core" evidence="3">
    <location>
        <begin position="269"/>
        <end position="361"/>
    </location>
</feature>
<evidence type="ECO:0000313" key="5">
    <source>
        <dbReference type="Proteomes" id="UP000002710"/>
    </source>
</evidence>
<keyword evidence="1" id="KW-0175">Coiled coil</keyword>
<dbReference type="KEGG" id="dde:Dde_1436"/>
<organism evidence="4 5">
    <name type="scientific">Oleidesulfovibrio alaskensis (strain ATCC BAA-1058 / DSM 17464 / G20)</name>
    <name type="common">Desulfovibrio alaskensis</name>
    <dbReference type="NCBI Taxonomy" id="207559"/>
    <lineage>
        <taxon>Bacteria</taxon>
        <taxon>Pseudomonadati</taxon>
        <taxon>Thermodesulfobacteriota</taxon>
        <taxon>Desulfovibrionia</taxon>
        <taxon>Desulfovibrionales</taxon>
        <taxon>Desulfovibrionaceae</taxon>
        <taxon>Oleidesulfovibrio</taxon>
    </lineage>
</organism>
<dbReference type="Pfam" id="PF01551">
    <property type="entry name" value="Peptidase_M23"/>
    <property type="match status" value="1"/>
</dbReference>
<evidence type="ECO:0000256" key="2">
    <source>
        <dbReference type="SAM" id="SignalP"/>
    </source>
</evidence>
<sequence>MRGFVVRAVLVALLCCCTAVTAVQAQDLTRSIREQQQKAKEREARLKKLSKQEARLSRDMQTTEARIRSLEKSIAESEKKLAKVEASLQETGERLKRLSADTRAVQDDLGRLLATLWPLDIQRRSAGVIPPEGWDAASRRYVWTRSLYEKVDARQKELARRQAEVESVLAERQTLADEARSRLEAVNAVKKDLLQNKLSYRRKLQTVQKSKASAEAELHNVLDVIRSLNFRLEKQRGGRDIALLKGILPWPADGDVAVRYNLKASPPVRGVGLRVHKNAPVKAVAWGKVMHNDVLRGFGRVVILMHGTDYYSLYAYLSDSFAEVGENVKQGAVIGTAGYYPDVNGDGLYFELRFHQKAINPETWLTAVK</sequence>
<feature type="chain" id="PRO_5004219826" evidence="2">
    <location>
        <begin position="26"/>
        <end position="369"/>
    </location>
</feature>
<dbReference type="Proteomes" id="UP000002710">
    <property type="component" value="Chromosome"/>
</dbReference>
<dbReference type="GO" id="GO:0004222">
    <property type="term" value="F:metalloendopeptidase activity"/>
    <property type="evidence" value="ECO:0007669"/>
    <property type="project" value="TreeGrafter"/>
</dbReference>